<accession>A0ACB8DM43</accession>
<keyword evidence="2" id="KW-1185">Reference proteome</keyword>
<proteinExistence type="predicted"/>
<dbReference type="Proteomes" id="UP000821865">
    <property type="component" value="Chromosome 10"/>
</dbReference>
<evidence type="ECO:0000313" key="2">
    <source>
        <dbReference type="Proteomes" id="UP000821865"/>
    </source>
</evidence>
<gene>
    <name evidence="1" type="ORF">HPB49_001002</name>
</gene>
<dbReference type="EMBL" id="CM023479">
    <property type="protein sequence ID" value="KAH7973444.1"/>
    <property type="molecule type" value="Genomic_DNA"/>
</dbReference>
<evidence type="ECO:0000313" key="1">
    <source>
        <dbReference type="EMBL" id="KAH7973444.1"/>
    </source>
</evidence>
<name>A0ACB8DM43_DERSI</name>
<protein>
    <submittedName>
        <fullName evidence="1">Uncharacterized protein</fullName>
    </submittedName>
</protein>
<organism evidence="1 2">
    <name type="scientific">Dermacentor silvarum</name>
    <name type="common">Tick</name>
    <dbReference type="NCBI Taxonomy" id="543639"/>
    <lineage>
        <taxon>Eukaryota</taxon>
        <taxon>Metazoa</taxon>
        <taxon>Ecdysozoa</taxon>
        <taxon>Arthropoda</taxon>
        <taxon>Chelicerata</taxon>
        <taxon>Arachnida</taxon>
        <taxon>Acari</taxon>
        <taxon>Parasitiformes</taxon>
        <taxon>Ixodida</taxon>
        <taxon>Ixodoidea</taxon>
        <taxon>Ixodidae</taxon>
        <taxon>Rhipicephalinae</taxon>
        <taxon>Dermacentor</taxon>
    </lineage>
</organism>
<comment type="caution">
    <text evidence="1">The sequence shown here is derived from an EMBL/GenBank/DDBJ whole genome shotgun (WGS) entry which is preliminary data.</text>
</comment>
<sequence length="152" mass="17340">MNKKHFSHATALPYNTGRTLVTLLRDESPAASERILQILQEKKSADMRKMMDQVVRYLQLTFSVPASTASGERSFSALRRVETVLCNRMTQRRVTHLLLLHVHKKAAELHLDAVMKKFVSRTAERNSDLRPPLTSPAQHPLVMPSMKIVNLR</sequence>
<reference evidence="1" key="1">
    <citation type="submission" date="2020-05" db="EMBL/GenBank/DDBJ databases">
        <title>Large-scale comparative analyses of tick genomes elucidate their genetic diversity and vector capacities.</title>
        <authorList>
            <person name="Jia N."/>
            <person name="Wang J."/>
            <person name="Shi W."/>
            <person name="Du L."/>
            <person name="Sun Y."/>
            <person name="Zhan W."/>
            <person name="Jiang J."/>
            <person name="Wang Q."/>
            <person name="Zhang B."/>
            <person name="Ji P."/>
            <person name="Sakyi L.B."/>
            <person name="Cui X."/>
            <person name="Yuan T."/>
            <person name="Jiang B."/>
            <person name="Yang W."/>
            <person name="Lam T.T.-Y."/>
            <person name="Chang Q."/>
            <person name="Ding S."/>
            <person name="Wang X."/>
            <person name="Zhu J."/>
            <person name="Ruan X."/>
            <person name="Zhao L."/>
            <person name="Wei J."/>
            <person name="Que T."/>
            <person name="Du C."/>
            <person name="Cheng J."/>
            <person name="Dai P."/>
            <person name="Han X."/>
            <person name="Huang E."/>
            <person name="Gao Y."/>
            <person name="Liu J."/>
            <person name="Shao H."/>
            <person name="Ye R."/>
            <person name="Li L."/>
            <person name="Wei W."/>
            <person name="Wang X."/>
            <person name="Wang C."/>
            <person name="Yang T."/>
            <person name="Huo Q."/>
            <person name="Li W."/>
            <person name="Guo W."/>
            <person name="Chen H."/>
            <person name="Zhou L."/>
            <person name="Ni X."/>
            <person name="Tian J."/>
            <person name="Zhou Y."/>
            <person name="Sheng Y."/>
            <person name="Liu T."/>
            <person name="Pan Y."/>
            <person name="Xia L."/>
            <person name="Li J."/>
            <person name="Zhao F."/>
            <person name="Cao W."/>
        </authorList>
    </citation>
    <scope>NUCLEOTIDE SEQUENCE</scope>
    <source>
        <strain evidence="1">Dsil-2018</strain>
    </source>
</reference>